<sequence>MAIVTRWLASTALAAGIGMAALAAPAPAHAQNGDDFARVIVDVADVMIRGGYPYYRYGNYGYDDRLLVEHDRYGRPVYYRNVRSGPPYGNAYGYWKKHPQDRMTCDRKGRCVTRYYDPRYDRRYDAHYDNRYYYGYQDRDDRYWDGRRWRDDDDRD</sequence>
<dbReference type="Proteomes" id="UP001267878">
    <property type="component" value="Unassembled WGS sequence"/>
</dbReference>
<dbReference type="RefSeq" id="WP_310055891.1">
    <property type="nucleotide sequence ID" value="NZ_JAVDVW010000002.1"/>
</dbReference>
<feature type="chain" id="PRO_5046745909" evidence="1">
    <location>
        <begin position="31"/>
        <end position="156"/>
    </location>
</feature>
<keyword evidence="3" id="KW-1185">Reference proteome</keyword>
<keyword evidence="1" id="KW-0732">Signal</keyword>
<protein>
    <submittedName>
        <fullName evidence="2">Uncharacterized protein</fullName>
    </submittedName>
</protein>
<accession>A0ABU1VTS9</accession>
<evidence type="ECO:0000313" key="2">
    <source>
        <dbReference type="EMBL" id="MDR7100745.1"/>
    </source>
</evidence>
<evidence type="ECO:0000313" key="3">
    <source>
        <dbReference type="Proteomes" id="UP001267878"/>
    </source>
</evidence>
<gene>
    <name evidence="2" type="ORF">J2X04_003126</name>
</gene>
<feature type="signal peptide" evidence="1">
    <location>
        <begin position="1"/>
        <end position="30"/>
    </location>
</feature>
<proteinExistence type="predicted"/>
<evidence type="ECO:0000256" key="1">
    <source>
        <dbReference type="SAM" id="SignalP"/>
    </source>
</evidence>
<organism evidence="2 3">
    <name type="scientific">Agrilutibacter niabensis</name>
    <dbReference type="NCBI Taxonomy" id="380628"/>
    <lineage>
        <taxon>Bacteria</taxon>
        <taxon>Pseudomonadati</taxon>
        <taxon>Pseudomonadota</taxon>
        <taxon>Gammaproteobacteria</taxon>
        <taxon>Lysobacterales</taxon>
        <taxon>Lysobacteraceae</taxon>
        <taxon>Agrilutibacter</taxon>
    </lineage>
</organism>
<dbReference type="EMBL" id="JAVDVW010000002">
    <property type="protein sequence ID" value="MDR7100745.1"/>
    <property type="molecule type" value="Genomic_DNA"/>
</dbReference>
<name>A0ABU1VTS9_9GAMM</name>
<reference evidence="2 3" key="1">
    <citation type="submission" date="2023-07" db="EMBL/GenBank/DDBJ databases">
        <title>Sorghum-associated microbial communities from plants grown in Nebraska, USA.</title>
        <authorList>
            <person name="Schachtman D."/>
        </authorList>
    </citation>
    <scope>NUCLEOTIDE SEQUENCE [LARGE SCALE GENOMIC DNA]</scope>
    <source>
        <strain evidence="2 3">BE187</strain>
    </source>
</reference>
<comment type="caution">
    <text evidence="2">The sequence shown here is derived from an EMBL/GenBank/DDBJ whole genome shotgun (WGS) entry which is preliminary data.</text>
</comment>